<dbReference type="PIRSF" id="PIRSF001439">
    <property type="entry name" value="CryM"/>
    <property type="match status" value="1"/>
</dbReference>
<dbReference type="PANTHER" id="PTHR13812:SF19">
    <property type="entry name" value="KETIMINE REDUCTASE MU-CRYSTALLIN"/>
    <property type="match status" value="1"/>
</dbReference>
<dbReference type="InterPro" id="IPR003462">
    <property type="entry name" value="ODC_Mu_crystall"/>
</dbReference>
<dbReference type="OrthoDB" id="3812704at2"/>
<protein>
    <submittedName>
        <fullName evidence="1">Ornithine cyclodeaminase</fullName>
    </submittedName>
</protein>
<organism evidence="1 2">
    <name type="scientific">Amycolatopsis saalfeldensis</name>
    <dbReference type="NCBI Taxonomy" id="394193"/>
    <lineage>
        <taxon>Bacteria</taxon>
        <taxon>Bacillati</taxon>
        <taxon>Actinomycetota</taxon>
        <taxon>Actinomycetes</taxon>
        <taxon>Pseudonocardiales</taxon>
        <taxon>Pseudonocardiaceae</taxon>
        <taxon>Amycolatopsis</taxon>
    </lineage>
</organism>
<dbReference type="EMBL" id="FOEF01000007">
    <property type="protein sequence ID" value="SEP37990.1"/>
    <property type="molecule type" value="Genomic_DNA"/>
</dbReference>
<dbReference type="STRING" id="394193.SAMN04489732_10797"/>
<dbReference type="Gene3D" id="3.30.1780.10">
    <property type="entry name" value="ornithine cyclodeaminase, domain 1"/>
    <property type="match status" value="1"/>
</dbReference>
<dbReference type="InterPro" id="IPR023401">
    <property type="entry name" value="ODC_N"/>
</dbReference>
<proteinExistence type="predicted"/>
<dbReference type="Gene3D" id="3.40.50.720">
    <property type="entry name" value="NAD(P)-binding Rossmann-like Domain"/>
    <property type="match status" value="1"/>
</dbReference>
<dbReference type="RefSeq" id="WP_143086219.1">
    <property type="nucleotide sequence ID" value="NZ_FOEF01000007.1"/>
</dbReference>
<dbReference type="Proteomes" id="UP000198582">
    <property type="component" value="Unassembled WGS sequence"/>
</dbReference>
<keyword evidence="2" id="KW-1185">Reference proteome</keyword>
<evidence type="ECO:0000313" key="2">
    <source>
        <dbReference type="Proteomes" id="UP000198582"/>
    </source>
</evidence>
<name>A0A1H8XDI8_9PSEU</name>
<evidence type="ECO:0000313" key="1">
    <source>
        <dbReference type="EMBL" id="SEP37990.1"/>
    </source>
</evidence>
<dbReference type="SUPFAM" id="SSF51735">
    <property type="entry name" value="NAD(P)-binding Rossmann-fold domains"/>
    <property type="match status" value="1"/>
</dbReference>
<dbReference type="AlphaFoldDB" id="A0A1H8XDI8"/>
<dbReference type="Pfam" id="PF02423">
    <property type="entry name" value="OCD_Mu_crystall"/>
    <property type="match status" value="1"/>
</dbReference>
<dbReference type="PANTHER" id="PTHR13812">
    <property type="entry name" value="KETIMINE REDUCTASE MU-CRYSTALLIN"/>
    <property type="match status" value="1"/>
</dbReference>
<reference evidence="1 2" key="1">
    <citation type="submission" date="2016-10" db="EMBL/GenBank/DDBJ databases">
        <authorList>
            <person name="de Groot N.N."/>
        </authorList>
    </citation>
    <scope>NUCLEOTIDE SEQUENCE [LARGE SCALE GENOMIC DNA]</scope>
    <source>
        <strain evidence="1 2">DSM 44993</strain>
    </source>
</reference>
<sequence length="359" mass="39224">MRILSNGDIEQVLTAGETLDALETAYRELNSGQGANRPRNHTYFPVEDSRHPGFRFRFKSQEGGNVSSGVWALRITSDIAGVETLPSGVQRRRLIPVAPGGRYVGLVTLYSLTTLEPLAIMHDSFIQKMRVGATSALGIRELSNPDATVAGMFGSGWQAEAHLECLLMVRPNIEEVRVYSPTPEHREQFAKVWSEKTGRRIVAVDERRDAVAGCQIVTCATAAMEACFDGAWLEPGTHVTAITSPDGTATRRELDDTTFDRAARITVLSREQVHHDKQDDILGPVTRGLKSWDDIRELGDLLLGEAPGRTSPGDITVFANNTGMGVQFAAVCARALALAEERGLGHTVPTDWFLEETSP</sequence>
<dbReference type="InterPro" id="IPR036291">
    <property type="entry name" value="NAD(P)-bd_dom_sf"/>
</dbReference>
<accession>A0A1H8XDI8</accession>
<gene>
    <name evidence="1" type="ORF">SAMN04489732_10797</name>
</gene>
<dbReference type="GO" id="GO:0005737">
    <property type="term" value="C:cytoplasm"/>
    <property type="evidence" value="ECO:0007669"/>
    <property type="project" value="TreeGrafter"/>
</dbReference>